<gene>
    <name evidence="1" type="ORF">SAMN05421856_1131</name>
</gene>
<accession>A0A1H8DF92</accession>
<dbReference type="AlphaFoldDB" id="A0A1H8DF92"/>
<dbReference type="EMBL" id="FOBV01000013">
    <property type="protein sequence ID" value="SEN05187.1"/>
    <property type="molecule type" value="Genomic_DNA"/>
</dbReference>
<evidence type="ECO:0000313" key="2">
    <source>
        <dbReference type="Proteomes" id="UP000199450"/>
    </source>
</evidence>
<reference evidence="2" key="1">
    <citation type="submission" date="2016-10" db="EMBL/GenBank/DDBJ databases">
        <authorList>
            <person name="Varghese N."/>
            <person name="Submissions S."/>
        </authorList>
    </citation>
    <scope>NUCLEOTIDE SEQUENCE [LARGE SCALE GENOMIC DNA]</scope>
    <source>
        <strain evidence="2">DSM 17453</strain>
    </source>
</reference>
<protein>
    <submittedName>
        <fullName evidence="1">Uncharacterized protein</fullName>
    </submittedName>
</protein>
<sequence length="40" mass="4255">MKNIITLAVLFISLIIKAQVGINNTSPKATLDITPKTTDG</sequence>
<evidence type="ECO:0000313" key="1">
    <source>
        <dbReference type="EMBL" id="SEN05187.1"/>
    </source>
</evidence>
<dbReference type="Proteomes" id="UP000199450">
    <property type="component" value="Unassembled WGS sequence"/>
</dbReference>
<feature type="non-terminal residue" evidence="1">
    <location>
        <position position="40"/>
    </location>
</feature>
<proteinExistence type="predicted"/>
<organism evidence="1 2">
    <name type="scientific">Chryseobacterium taichungense</name>
    <dbReference type="NCBI Taxonomy" id="295069"/>
    <lineage>
        <taxon>Bacteria</taxon>
        <taxon>Pseudomonadati</taxon>
        <taxon>Bacteroidota</taxon>
        <taxon>Flavobacteriia</taxon>
        <taxon>Flavobacteriales</taxon>
        <taxon>Weeksellaceae</taxon>
        <taxon>Chryseobacterium group</taxon>
        <taxon>Chryseobacterium</taxon>
    </lineage>
</organism>
<name>A0A1H8DF92_9FLAO</name>
<keyword evidence="2" id="KW-1185">Reference proteome</keyword>